<feature type="domain" description="Tubulin--tyrosine ligase-like protein 12 SET-like" evidence="1">
    <location>
        <begin position="387"/>
        <end position="447"/>
    </location>
</feature>
<dbReference type="Pfam" id="PF25556">
    <property type="entry name" value="SET_TTL"/>
    <property type="match status" value="2"/>
</dbReference>
<feature type="domain" description="Tubulin--tyrosine ligase-like protein 12 SET-like" evidence="1">
    <location>
        <begin position="69"/>
        <end position="115"/>
    </location>
</feature>
<dbReference type="InterPro" id="IPR057954">
    <property type="entry name" value="SET_TTL12"/>
</dbReference>
<accession>A0AAV1SJ89</accession>
<evidence type="ECO:0000259" key="1">
    <source>
        <dbReference type="Pfam" id="PF25556"/>
    </source>
</evidence>
<dbReference type="Gene3D" id="3.30.470.20">
    <property type="entry name" value="ATP-grasp fold, B domain"/>
    <property type="match status" value="1"/>
</dbReference>
<name>A0AAV1SJ89_9ROSI</name>
<dbReference type="Pfam" id="PF03133">
    <property type="entry name" value="TTL"/>
    <property type="match status" value="1"/>
</dbReference>
<dbReference type="Gene3D" id="3.80.10.10">
    <property type="entry name" value="Ribonuclease Inhibitor"/>
    <property type="match status" value="2"/>
</dbReference>
<gene>
    <name evidence="2" type="ORF">DCAF_LOCUS24226</name>
</gene>
<comment type="caution">
    <text evidence="2">The sequence shown here is derived from an EMBL/GenBank/DDBJ whole genome shotgun (WGS) entry which is preliminary data.</text>
</comment>
<dbReference type="InterPro" id="IPR027749">
    <property type="entry name" value="TTLL12"/>
</dbReference>
<dbReference type="GO" id="GO:0005737">
    <property type="term" value="C:cytoplasm"/>
    <property type="evidence" value="ECO:0007669"/>
    <property type="project" value="TreeGrafter"/>
</dbReference>
<dbReference type="SUPFAM" id="SSF52047">
    <property type="entry name" value="RNI-like"/>
    <property type="match status" value="1"/>
</dbReference>
<dbReference type="InterPro" id="IPR004344">
    <property type="entry name" value="TTL/TTLL_fam"/>
</dbReference>
<dbReference type="PROSITE" id="PS51221">
    <property type="entry name" value="TTL"/>
    <property type="match status" value="1"/>
</dbReference>
<protein>
    <recommendedName>
        <fullName evidence="1">Tubulin--tyrosine ligase-like protein 12 SET-like domain-containing protein</fullName>
    </recommendedName>
</protein>
<dbReference type="PANTHER" id="PTHR46088:SF1">
    <property type="entry name" value="TUBULIN--TYROSINE LIGASE-LIKE PROTEIN 12"/>
    <property type="match status" value="1"/>
</dbReference>
<dbReference type="InterPro" id="IPR032675">
    <property type="entry name" value="LRR_dom_sf"/>
</dbReference>
<organism evidence="2 3">
    <name type="scientific">Dovyalis caffra</name>
    <dbReference type="NCBI Taxonomy" id="77055"/>
    <lineage>
        <taxon>Eukaryota</taxon>
        <taxon>Viridiplantae</taxon>
        <taxon>Streptophyta</taxon>
        <taxon>Embryophyta</taxon>
        <taxon>Tracheophyta</taxon>
        <taxon>Spermatophyta</taxon>
        <taxon>Magnoliopsida</taxon>
        <taxon>eudicotyledons</taxon>
        <taxon>Gunneridae</taxon>
        <taxon>Pentapetalae</taxon>
        <taxon>rosids</taxon>
        <taxon>fabids</taxon>
        <taxon>Malpighiales</taxon>
        <taxon>Salicaceae</taxon>
        <taxon>Flacourtieae</taxon>
        <taxon>Dovyalis</taxon>
    </lineage>
</organism>
<evidence type="ECO:0000313" key="3">
    <source>
        <dbReference type="Proteomes" id="UP001314170"/>
    </source>
</evidence>
<sequence length="904" mass="103422">MTKIQTYEDFVKVHGILLASSGLPRTLHRKLFDKLTSETFDGGAYFQVDPCEDGRQRRLLLTSAATMPKDSNVFLIDHAWTFRLSDAYKQLQEVPGLAQRMAALMCVDIDSNSDAEEMDGDEVSGDNNSKLNVTDIVENEVSYAKERGYDTVKWLELDDLDIDDDMLLSLDLSSKFPDLLALSLYGNKLENVEIVVQEVTKLKNLKALWLNNNPVLENCDGCMPDTIFKGCPGLEIYNSCYTSNFGEWALGFSGGVYGKDNPCSIHQNDHPLQSVTSLELSNRSIHSLINKSFSPVEMPSLSHLNIRGNPLKQNSVSELFKVLKGFPCLQSLEVDLPGPLGDSAIEILESLPNLSLLNGINRSKIIETGNHVIDSILQPRLPEWTADEPLADRVINAMWLYLMTYRLADEEKIDETSVWYVMDELGSALRHSDEPNFRVAPFLFMPEGKLESAFFSALTAIKQSLFMFYNKLDIVKLKDKIMHINVQNGDECTRDFLFGVGEDKQRSARLTAYFHTPQYYFIQEYEKFHQKLQSKSSTPLPVKSSSSRTLRHSDGCALRVYTDLPQVEEFLTRPEFIITTELKDADIIWTSMQVDDDVKKAAEITDRQYINQFPFEACLVMKHHLAETIQKTHGSPDWLQPTYNLESHLSPLIGDYYVRKRDGMNNLWILKPWNMARTIDTTVTDNLSAIIRLMETGPKICQKYIEHPALFQGKKFDLRYIVLVRSVKPLELFLADVFWVRLANNQYTLEKHSLFEYETHFTVMRDFFLQFDVIGNDLQNYRGRLNQKNTPEFVKEFEQEHQVKWLDIHERVRDMIRSVFEAAATLHPEMHSPTSRAMYGVDVMLDSSFQPKLLEVTYCPDCTRACKYDTEAVVGGGELVKGSDFYNYVFGCLFLDETTHVCSL</sequence>
<dbReference type="Proteomes" id="UP001314170">
    <property type="component" value="Unassembled WGS sequence"/>
</dbReference>
<evidence type="ECO:0000313" key="2">
    <source>
        <dbReference type="EMBL" id="CAK7352442.1"/>
    </source>
</evidence>
<dbReference type="SUPFAM" id="SSF56059">
    <property type="entry name" value="Glutathione synthetase ATP-binding domain-like"/>
    <property type="match status" value="1"/>
</dbReference>
<dbReference type="AlphaFoldDB" id="A0AAV1SJ89"/>
<proteinExistence type="predicted"/>
<reference evidence="2 3" key="1">
    <citation type="submission" date="2024-01" db="EMBL/GenBank/DDBJ databases">
        <authorList>
            <person name="Waweru B."/>
        </authorList>
    </citation>
    <scope>NUCLEOTIDE SEQUENCE [LARGE SCALE GENOMIC DNA]</scope>
</reference>
<keyword evidence="3" id="KW-1185">Reference proteome</keyword>
<dbReference type="EMBL" id="CAWUPB010001194">
    <property type="protein sequence ID" value="CAK7352442.1"/>
    <property type="molecule type" value="Genomic_DNA"/>
</dbReference>
<dbReference type="PANTHER" id="PTHR46088">
    <property type="entry name" value="TUBULIN--TYROSINE LIGASE-LIKE PROTEIN 12"/>
    <property type="match status" value="1"/>
</dbReference>